<keyword evidence="1" id="KW-0472">Membrane</keyword>
<keyword evidence="1" id="KW-1133">Transmembrane helix</keyword>
<dbReference type="EMBL" id="CATQJL010000305">
    <property type="protein sequence ID" value="CAJ0603298.1"/>
    <property type="molecule type" value="Genomic_DNA"/>
</dbReference>
<dbReference type="Pfam" id="PF00487">
    <property type="entry name" value="FA_desaturase"/>
    <property type="match status" value="1"/>
</dbReference>
<evidence type="ECO:0000259" key="2">
    <source>
        <dbReference type="Pfam" id="PF00487"/>
    </source>
</evidence>
<keyword evidence="4" id="KW-1185">Reference proteome</keyword>
<dbReference type="AlphaFoldDB" id="A0AA36H3E1"/>
<dbReference type="InterPro" id="IPR012171">
    <property type="entry name" value="Fatty_acid_desaturase"/>
</dbReference>
<dbReference type="GO" id="GO:0006629">
    <property type="term" value="P:lipid metabolic process"/>
    <property type="evidence" value="ECO:0007669"/>
    <property type="project" value="InterPro"/>
</dbReference>
<feature type="domain" description="Fatty acid desaturase" evidence="2">
    <location>
        <begin position="114"/>
        <end position="367"/>
    </location>
</feature>
<feature type="transmembrane region" description="Helical" evidence="1">
    <location>
        <begin position="91"/>
        <end position="109"/>
    </location>
</feature>
<dbReference type="GO" id="GO:0016491">
    <property type="term" value="F:oxidoreductase activity"/>
    <property type="evidence" value="ECO:0007669"/>
    <property type="project" value="InterPro"/>
</dbReference>
<comment type="caution">
    <text evidence="3">The sequence shown here is derived from an EMBL/GenBank/DDBJ whole genome shotgun (WGS) entry which is preliminary data.</text>
</comment>
<dbReference type="InterPro" id="IPR005804">
    <property type="entry name" value="FA_desaturase_dom"/>
</dbReference>
<accession>A0AA36H3E1</accession>
<feature type="transmembrane region" description="Helical" evidence="1">
    <location>
        <begin position="247"/>
        <end position="266"/>
    </location>
</feature>
<feature type="transmembrane region" description="Helical" evidence="1">
    <location>
        <begin position="278"/>
        <end position="295"/>
    </location>
</feature>
<feature type="non-terminal residue" evidence="3">
    <location>
        <position position="418"/>
    </location>
</feature>
<evidence type="ECO:0000313" key="4">
    <source>
        <dbReference type="Proteomes" id="UP001176961"/>
    </source>
</evidence>
<evidence type="ECO:0000313" key="3">
    <source>
        <dbReference type="EMBL" id="CAJ0603298.1"/>
    </source>
</evidence>
<name>A0AA36H3E1_CYLNA</name>
<gene>
    <name evidence="3" type="ORF">CYNAS_LOCUS15281</name>
</gene>
<evidence type="ECO:0000256" key="1">
    <source>
        <dbReference type="SAM" id="Phobius"/>
    </source>
</evidence>
<reference evidence="3" key="1">
    <citation type="submission" date="2023-07" db="EMBL/GenBank/DDBJ databases">
        <authorList>
            <consortium name="CYATHOMIX"/>
        </authorList>
    </citation>
    <scope>NUCLEOTIDE SEQUENCE</scope>
    <source>
        <strain evidence="3">N/A</strain>
    </source>
</reference>
<dbReference type="CDD" id="cd03507">
    <property type="entry name" value="Delta12-FADS-like"/>
    <property type="match status" value="1"/>
</dbReference>
<protein>
    <recommendedName>
        <fullName evidence="2">Fatty acid desaturase domain-containing protein</fullName>
    </recommendedName>
</protein>
<dbReference type="Proteomes" id="UP001176961">
    <property type="component" value="Unassembled WGS sequence"/>
</dbReference>
<keyword evidence="1" id="KW-0812">Transmembrane</keyword>
<proteinExistence type="predicted"/>
<organism evidence="3 4">
    <name type="scientific">Cylicocyclus nassatus</name>
    <name type="common">Nematode worm</name>
    <dbReference type="NCBI Taxonomy" id="53992"/>
    <lineage>
        <taxon>Eukaryota</taxon>
        <taxon>Metazoa</taxon>
        <taxon>Ecdysozoa</taxon>
        <taxon>Nematoda</taxon>
        <taxon>Chromadorea</taxon>
        <taxon>Rhabditida</taxon>
        <taxon>Rhabditina</taxon>
        <taxon>Rhabditomorpha</taxon>
        <taxon>Strongyloidea</taxon>
        <taxon>Strongylidae</taxon>
        <taxon>Cylicocyclus</taxon>
    </lineage>
</organism>
<dbReference type="PANTHER" id="PTHR32100">
    <property type="entry name" value="OMEGA-6 FATTY ACID DESATURASE, CHLOROPLASTIC"/>
    <property type="match status" value="1"/>
</dbReference>
<sequence>RRQRTRYLLITAAAADARARGGARVRPFRQGDGSRTAHWSFFDMTVATQLKQKKDRQNERVPVPKLPTVDEVRKAVPAHCFEKNLVKSISYLVQDLLILAGLYLILPYVEQYLGWMGYLAWCWAFGFCGSALFVIGHDCGHGSFSEYEWVNDLCGHIAHAPILAPFWPWQKSHRQHHQYTSHLEKDKGHPWVTEEDFNQRTAVEKYFAMFPLSGWIRWNPIYTVVGLPDGSHFWPWSRLFTNTTDRVKCVISGLACLFCASVAFYMCDYSIYNWLKYYYVPLTFQGLIMVIITYLQHQNDEIEVYEGDEWSFVRGQTQTIDRKYGFGLDTIMHHITDGHVAHHFFFTKIPHYNLMEATEAVKKVLEPLKDTPYGYKSETNYDFFFKYLWSNIKLDYLINKSKGVLQYRSGVEKATKTE</sequence>
<feature type="transmembrane region" description="Helical" evidence="1">
    <location>
        <begin position="115"/>
        <end position="135"/>
    </location>
</feature>